<dbReference type="GO" id="GO:0016020">
    <property type="term" value="C:membrane"/>
    <property type="evidence" value="ECO:0007669"/>
    <property type="project" value="InterPro"/>
</dbReference>
<feature type="region of interest" description="Disordered" evidence="1">
    <location>
        <begin position="43"/>
        <end position="62"/>
    </location>
</feature>
<sequence>MFHLDTLATLVAATLTLLLGRKLVHSVSFLKKYTIPEPVAGGLLGGAGATSTEKKHGLGSQL</sequence>
<dbReference type="InterPro" id="IPR004445">
    <property type="entry name" value="GltS"/>
</dbReference>
<name>A0A376WSG8_ECOLX</name>
<accession>A0A376WSG8</accession>
<dbReference type="EMBL" id="UGDD01000002">
    <property type="protein sequence ID" value="STJ52355.1"/>
    <property type="molecule type" value="Genomic_DNA"/>
</dbReference>
<dbReference type="GO" id="GO:0015501">
    <property type="term" value="F:glutamate:sodium symporter activity"/>
    <property type="evidence" value="ECO:0007669"/>
    <property type="project" value="InterPro"/>
</dbReference>
<organism evidence="2 3">
    <name type="scientific">Escherichia coli</name>
    <dbReference type="NCBI Taxonomy" id="562"/>
    <lineage>
        <taxon>Bacteria</taxon>
        <taxon>Pseudomonadati</taxon>
        <taxon>Pseudomonadota</taxon>
        <taxon>Gammaproteobacteria</taxon>
        <taxon>Enterobacterales</taxon>
        <taxon>Enterobacteriaceae</taxon>
        <taxon>Escherichia</taxon>
    </lineage>
</organism>
<evidence type="ECO:0000256" key="1">
    <source>
        <dbReference type="SAM" id="MobiDB-lite"/>
    </source>
</evidence>
<evidence type="ECO:0000313" key="2">
    <source>
        <dbReference type="EMBL" id="STJ52355.1"/>
    </source>
</evidence>
<protein>
    <submittedName>
        <fullName evidence="2">Glutamate transport protein</fullName>
    </submittedName>
</protein>
<reference evidence="2 3" key="1">
    <citation type="submission" date="2018-06" db="EMBL/GenBank/DDBJ databases">
        <authorList>
            <consortium name="Pathogen Informatics"/>
            <person name="Doyle S."/>
        </authorList>
    </citation>
    <scope>NUCLEOTIDE SEQUENCE [LARGE SCALE GENOMIC DNA]</scope>
    <source>
        <strain evidence="2 3">NCTC9045</strain>
    </source>
</reference>
<evidence type="ECO:0000313" key="3">
    <source>
        <dbReference type="Proteomes" id="UP000254503"/>
    </source>
</evidence>
<dbReference type="Pfam" id="PF03616">
    <property type="entry name" value="Glt_symporter"/>
    <property type="match status" value="1"/>
</dbReference>
<dbReference type="AlphaFoldDB" id="A0A376WSG8"/>
<gene>
    <name evidence="2" type="primary">gltS_1</name>
    <name evidence="2" type="ORF">NCTC9045_00148</name>
</gene>
<dbReference type="Proteomes" id="UP000254503">
    <property type="component" value="Unassembled WGS sequence"/>
</dbReference>
<proteinExistence type="predicted"/>
<dbReference type="GO" id="GO:0015813">
    <property type="term" value="P:L-glutamate transmembrane transport"/>
    <property type="evidence" value="ECO:0007669"/>
    <property type="project" value="InterPro"/>
</dbReference>